<protein>
    <submittedName>
        <fullName evidence="2">Uncharacterized protein</fullName>
    </submittedName>
</protein>
<sequence>MKTLLTAGIVLVVLGIATGFAHQVLVAVMTGLPTGGIGWMQATGFVLAAIGAVMIGVWIGKRRAAKRAAQQD</sequence>
<keyword evidence="1" id="KW-1133">Transmembrane helix</keyword>
<dbReference type="AlphaFoldDB" id="A0A5B8M2F3"/>
<dbReference type="KEGG" id="huw:FPZ11_07045"/>
<keyword evidence="3" id="KW-1185">Reference proteome</keyword>
<name>A0A5B8M2F3_9MICO</name>
<keyword evidence="1" id="KW-0812">Transmembrane</keyword>
<reference evidence="2 3" key="1">
    <citation type="submission" date="2019-07" db="EMBL/GenBank/DDBJ databases">
        <title>Full genome sequence of Humibacter sp. WJ7-1.</title>
        <authorList>
            <person name="Im W.-T."/>
        </authorList>
    </citation>
    <scope>NUCLEOTIDE SEQUENCE [LARGE SCALE GENOMIC DNA]</scope>
    <source>
        <strain evidence="2 3">WJ7-1</strain>
    </source>
</reference>
<evidence type="ECO:0000313" key="3">
    <source>
        <dbReference type="Proteomes" id="UP000320216"/>
    </source>
</evidence>
<evidence type="ECO:0000313" key="2">
    <source>
        <dbReference type="EMBL" id="QDZ14543.1"/>
    </source>
</evidence>
<dbReference type="RefSeq" id="WP_146319549.1">
    <property type="nucleotide sequence ID" value="NZ_CP042305.1"/>
</dbReference>
<proteinExistence type="predicted"/>
<feature type="transmembrane region" description="Helical" evidence="1">
    <location>
        <begin position="37"/>
        <end position="59"/>
    </location>
</feature>
<organism evidence="2 3">
    <name type="scientific">Humibacter ginsenosidimutans</name>
    <dbReference type="NCBI Taxonomy" id="2599293"/>
    <lineage>
        <taxon>Bacteria</taxon>
        <taxon>Bacillati</taxon>
        <taxon>Actinomycetota</taxon>
        <taxon>Actinomycetes</taxon>
        <taxon>Micrococcales</taxon>
        <taxon>Microbacteriaceae</taxon>
        <taxon>Humibacter</taxon>
    </lineage>
</organism>
<dbReference type="OrthoDB" id="9905842at2"/>
<gene>
    <name evidence="2" type="ORF">FPZ11_07045</name>
</gene>
<accession>A0A5B8M2F3</accession>
<keyword evidence="1" id="KW-0472">Membrane</keyword>
<dbReference type="EMBL" id="CP042305">
    <property type="protein sequence ID" value="QDZ14543.1"/>
    <property type="molecule type" value="Genomic_DNA"/>
</dbReference>
<evidence type="ECO:0000256" key="1">
    <source>
        <dbReference type="SAM" id="Phobius"/>
    </source>
</evidence>
<dbReference type="Proteomes" id="UP000320216">
    <property type="component" value="Chromosome"/>
</dbReference>